<dbReference type="Gene3D" id="3.30.390.30">
    <property type="match status" value="1"/>
</dbReference>
<dbReference type="PANTHER" id="PTHR43429:SF3">
    <property type="entry name" value="NITRITE REDUCTASE [NAD(P)H]"/>
    <property type="match status" value="1"/>
</dbReference>
<protein>
    <recommendedName>
        <fullName evidence="4">FAD/NAD(P)-binding domain-containing protein</fullName>
    </recommendedName>
</protein>
<feature type="domain" description="FAD/NAD(P)-binding" evidence="4">
    <location>
        <begin position="1"/>
        <end position="291"/>
    </location>
</feature>
<dbReference type="PANTHER" id="PTHR43429">
    <property type="entry name" value="PYRIDINE NUCLEOTIDE-DISULFIDE OXIDOREDUCTASE DOMAIN-CONTAINING"/>
    <property type="match status" value="1"/>
</dbReference>
<evidence type="ECO:0000256" key="2">
    <source>
        <dbReference type="ARBA" id="ARBA00022630"/>
    </source>
</evidence>
<evidence type="ECO:0000313" key="5">
    <source>
        <dbReference type="EMBL" id="OGY29471.1"/>
    </source>
</evidence>
<evidence type="ECO:0000256" key="1">
    <source>
        <dbReference type="ARBA" id="ARBA00001974"/>
    </source>
</evidence>
<dbReference type="Gene3D" id="3.50.50.60">
    <property type="entry name" value="FAD/NAD(P)-binding domain"/>
    <property type="match status" value="2"/>
</dbReference>
<dbReference type="InterPro" id="IPR016156">
    <property type="entry name" value="FAD/NAD-linked_Rdtase_dimer_sf"/>
</dbReference>
<dbReference type="InterPro" id="IPR023753">
    <property type="entry name" value="FAD/NAD-binding_dom"/>
</dbReference>
<evidence type="ECO:0000256" key="3">
    <source>
        <dbReference type="ARBA" id="ARBA00022827"/>
    </source>
</evidence>
<dbReference type="GO" id="GO:0016491">
    <property type="term" value="F:oxidoreductase activity"/>
    <property type="evidence" value="ECO:0007669"/>
    <property type="project" value="InterPro"/>
</dbReference>
<comment type="caution">
    <text evidence="5">The sequence shown here is derived from an EMBL/GenBank/DDBJ whole genome shotgun (WGS) entry which is preliminary data.</text>
</comment>
<dbReference type="PRINTS" id="PR00411">
    <property type="entry name" value="PNDRDTASEI"/>
</dbReference>
<name>A0A1G1WPD7_9BACT</name>
<reference evidence="5 6" key="1">
    <citation type="journal article" date="2016" name="Nat. Commun.">
        <title>Thousands of microbial genomes shed light on interconnected biogeochemical processes in an aquifer system.</title>
        <authorList>
            <person name="Anantharaman K."/>
            <person name="Brown C.T."/>
            <person name="Hug L.A."/>
            <person name="Sharon I."/>
            <person name="Castelle C.J."/>
            <person name="Probst A.J."/>
            <person name="Thomas B.C."/>
            <person name="Singh A."/>
            <person name="Wilkins M.J."/>
            <person name="Karaoz U."/>
            <person name="Brodie E.L."/>
            <person name="Williams K.H."/>
            <person name="Hubbard S.S."/>
            <person name="Banfield J.F."/>
        </authorList>
    </citation>
    <scope>NUCLEOTIDE SEQUENCE [LARGE SCALE GENOMIC DNA]</scope>
</reference>
<organism evidence="5 6">
    <name type="scientific">Candidatus Woykebacteria bacterium RIFCSPHIGHO2_12_FULL_45_10</name>
    <dbReference type="NCBI Taxonomy" id="1802603"/>
    <lineage>
        <taxon>Bacteria</taxon>
        <taxon>Candidatus Woykeibacteriota</taxon>
    </lineage>
</organism>
<gene>
    <name evidence="5" type="ORF">A3F35_01905</name>
</gene>
<dbReference type="Proteomes" id="UP000178068">
    <property type="component" value="Unassembled WGS sequence"/>
</dbReference>
<sequence length="399" mass="43463">GGIAGTTAAETIRSQDSASSIVILTEESNRLYSRVLLPHYLRNENTLESLFLRTEGSYQEKNIQLITGERAIKIDTATKQVTTDKSSIFKYQKLLLATGGKVNRLVVPGSDLNEVVYLRTFEDAKKIRELISKSRQAAVLGGGFIGIDLVQSFVKNGLATTAIIREKAFWESVVGENSGKLLSQILENHGVKILTETVAEEFVGQERLEGIRLTGGTTVKADIAGVGIGIHLDIDYLKDSGLTVKKGVVTNEYLETTVPGVWAAGDLAEFYDPIVKKYHSLGNWTNSSSQGRIAALNMIGGKNIFTTAGMYSINIFDINFSFLGDPLGDENTESIERGSFAENKLARLLLKADTITGASLINLPADRNTLNSLIKSQTKITVSKEKLKDLSFDLHSLLA</sequence>
<dbReference type="InterPro" id="IPR050260">
    <property type="entry name" value="FAD-bd_OxRdtase"/>
</dbReference>
<evidence type="ECO:0000313" key="6">
    <source>
        <dbReference type="Proteomes" id="UP000178068"/>
    </source>
</evidence>
<evidence type="ECO:0000259" key="4">
    <source>
        <dbReference type="Pfam" id="PF07992"/>
    </source>
</evidence>
<keyword evidence="2" id="KW-0285">Flavoprotein</keyword>
<proteinExistence type="predicted"/>
<dbReference type="SUPFAM" id="SSF55424">
    <property type="entry name" value="FAD/NAD-linked reductases, dimerisation (C-terminal) domain"/>
    <property type="match status" value="1"/>
</dbReference>
<accession>A0A1G1WPD7</accession>
<dbReference type="InterPro" id="IPR036188">
    <property type="entry name" value="FAD/NAD-bd_sf"/>
</dbReference>
<dbReference type="EMBL" id="MHCZ01000030">
    <property type="protein sequence ID" value="OGY29471.1"/>
    <property type="molecule type" value="Genomic_DNA"/>
</dbReference>
<dbReference type="PRINTS" id="PR00368">
    <property type="entry name" value="FADPNR"/>
</dbReference>
<comment type="cofactor">
    <cofactor evidence="1">
        <name>FAD</name>
        <dbReference type="ChEBI" id="CHEBI:57692"/>
    </cofactor>
</comment>
<feature type="non-terminal residue" evidence="5">
    <location>
        <position position="1"/>
    </location>
</feature>
<keyword evidence="3" id="KW-0274">FAD</keyword>
<dbReference type="AlphaFoldDB" id="A0A1G1WPD7"/>
<dbReference type="STRING" id="1802603.A3F35_01905"/>
<dbReference type="SUPFAM" id="SSF51905">
    <property type="entry name" value="FAD/NAD(P)-binding domain"/>
    <property type="match status" value="2"/>
</dbReference>
<dbReference type="Pfam" id="PF07992">
    <property type="entry name" value="Pyr_redox_2"/>
    <property type="match status" value="1"/>
</dbReference>